<proteinExistence type="predicted"/>
<dbReference type="Proteomes" id="UP000299102">
    <property type="component" value="Unassembled WGS sequence"/>
</dbReference>
<protein>
    <submittedName>
        <fullName evidence="2">Uncharacterized protein</fullName>
    </submittedName>
</protein>
<comment type="caution">
    <text evidence="2">The sequence shown here is derived from an EMBL/GenBank/DDBJ whole genome shotgun (WGS) entry which is preliminary data.</text>
</comment>
<dbReference type="EMBL" id="BGZK01001560">
    <property type="protein sequence ID" value="GBP82366.1"/>
    <property type="molecule type" value="Genomic_DNA"/>
</dbReference>
<evidence type="ECO:0000313" key="2">
    <source>
        <dbReference type="EMBL" id="GBP82366.1"/>
    </source>
</evidence>
<gene>
    <name evidence="2" type="ORF">EVAR_99506_1</name>
</gene>
<evidence type="ECO:0000313" key="3">
    <source>
        <dbReference type="Proteomes" id="UP000299102"/>
    </source>
</evidence>
<accession>A0A4C1Z199</accession>
<dbReference type="AlphaFoldDB" id="A0A4C1Z199"/>
<feature type="region of interest" description="Disordered" evidence="1">
    <location>
        <begin position="75"/>
        <end position="138"/>
    </location>
</feature>
<evidence type="ECO:0000256" key="1">
    <source>
        <dbReference type="SAM" id="MobiDB-lite"/>
    </source>
</evidence>
<organism evidence="2 3">
    <name type="scientific">Eumeta variegata</name>
    <name type="common">Bagworm moth</name>
    <name type="synonym">Eumeta japonica</name>
    <dbReference type="NCBI Taxonomy" id="151549"/>
    <lineage>
        <taxon>Eukaryota</taxon>
        <taxon>Metazoa</taxon>
        <taxon>Ecdysozoa</taxon>
        <taxon>Arthropoda</taxon>
        <taxon>Hexapoda</taxon>
        <taxon>Insecta</taxon>
        <taxon>Pterygota</taxon>
        <taxon>Neoptera</taxon>
        <taxon>Endopterygota</taxon>
        <taxon>Lepidoptera</taxon>
        <taxon>Glossata</taxon>
        <taxon>Ditrysia</taxon>
        <taxon>Tineoidea</taxon>
        <taxon>Psychidae</taxon>
        <taxon>Oiketicinae</taxon>
        <taxon>Eumeta</taxon>
    </lineage>
</organism>
<name>A0A4C1Z199_EUMVA</name>
<keyword evidence="3" id="KW-1185">Reference proteome</keyword>
<sequence length="138" mass="15149">MTRKHTRSGGKSSESKSLKIALKLSVYSAGGCDFSKCNIFQIWTCVKRRADRLSSLQAVYNDFCATELTRHRKRRTIPNNADHRTMAGGPCIRSRAGAGRDGNTANPEHEEISRSAGAGAGEEWGRTRDHSIPNTGSR</sequence>
<reference evidence="2 3" key="1">
    <citation type="journal article" date="2019" name="Commun. Biol.">
        <title>The bagworm genome reveals a unique fibroin gene that provides high tensile strength.</title>
        <authorList>
            <person name="Kono N."/>
            <person name="Nakamura H."/>
            <person name="Ohtoshi R."/>
            <person name="Tomita M."/>
            <person name="Numata K."/>
            <person name="Arakawa K."/>
        </authorList>
    </citation>
    <scope>NUCLEOTIDE SEQUENCE [LARGE SCALE GENOMIC DNA]</scope>
</reference>